<evidence type="ECO:0000313" key="1">
    <source>
        <dbReference type="EMBL" id="KAF9651369.1"/>
    </source>
</evidence>
<keyword evidence="2" id="KW-1185">Reference proteome</keyword>
<dbReference type="EMBL" id="MU117976">
    <property type="protein sequence ID" value="KAF9651369.1"/>
    <property type="molecule type" value="Genomic_DNA"/>
</dbReference>
<comment type="caution">
    <text evidence="1">The sequence shown here is derived from an EMBL/GenBank/DDBJ whole genome shotgun (WGS) entry which is preliminary data.</text>
</comment>
<name>A0ACB6ZPA9_THEGA</name>
<evidence type="ECO:0000313" key="2">
    <source>
        <dbReference type="Proteomes" id="UP000886501"/>
    </source>
</evidence>
<dbReference type="Proteomes" id="UP000886501">
    <property type="component" value="Unassembled WGS sequence"/>
</dbReference>
<organism evidence="1 2">
    <name type="scientific">Thelephora ganbajun</name>
    <name type="common">Ganba fungus</name>
    <dbReference type="NCBI Taxonomy" id="370292"/>
    <lineage>
        <taxon>Eukaryota</taxon>
        <taxon>Fungi</taxon>
        <taxon>Dikarya</taxon>
        <taxon>Basidiomycota</taxon>
        <taxon>Agaricomycotina</taxon>
        <taxon>Agaricomycetes</taxon>
        <taxon>Thelephorales</taxon>
        <taxon>Thelephoraceae</taxon>
        <taxon>Thelephora</taxon>
    </lineage>
</organism>
<accession>A0ACB6ZPA9</accession>
<proteinExistence type="predicted"/>
<sequence>MAQNGSANASIEASSSSLPTVIGINYGNSYASIAEGLADCIANEDGERQIASAISFHGEETYIGTGAKHQLVKNAENTIIGFRNLLGRKFSEIPKDKPMVSAPVIQHPEKPDEPAYKVTILQPAPKPLPTSAVTSTANTPAASKFGTPRSEPTQVERYLTVSEVNTIFIKSLVQSAEDFLGKKVEGVVIAIPTWFEEVQREALIKAAEDAGVKVLQLIDDIAAAALQSITTPTSPDLKEDRTQLVVDLGSSSLSLSILSTRQGLIHPLASSSDPTIGADLIDDKLIKFFAKEFTKKTKVPLSLPVTASSSAADKRAEAKLRLAIEHTKRTISASPSAATCSVESLKEGYDLSGTINRMRFDMEGREAYTKIAESVKKLVADASLDLYDIDEIVYTGGTGCLPGLDETVLAVGFNEETVITPFSAGTAVGGGASDPTTILAKGAVLQAKLLAGIADDQDLLSAFGTEAELTKVESTSKTLGLIFPEEGAEGGLGGQWIPVILKETVLPARRIYTFGVDLGENNFEKVGFEVWEVKESVKVELVKVPPSEGEDEDEEPEETEEKEKLIEKGATALTSIIIPVKNGKKEKGRWKTKIGVQFVVDEGGKMEIAAWEVDGEEKVQKIIQ</sequence>
<reference evidence="1" key="1">
    <citation type="submission" date="2019-10" db="EMBL/GenBank/DDBJ databases">
        <authorList>
            <consortium name="DOE Joint Genome Institute"/>
            <person name="Kuo A."/>
            <person name="Miyauchi S."/>
            <person name="Kiss E."/>
            <person name="Drula E."/>
            <person name="Kohler A."/>
            <person name="Sanchez-Garcia M."/>
            <person name="Andreopoulos B."/>
            <person name="Barry K.W."/>
            <person name="Bonito G."/>
            <person name="Buee M."/>
            <person name="Carver A."/>
            <person name="Chen C."/>
            <person name="Cichocki N."/>
            <person name="Clum A."/>
            <person name="Culley D."/>
            <person name="Crous P.W."/>
            <person name="Fauchery L."/>
            <person name="Girlanda M."/>
            <person name="Hayes R."/>
            <person name="Keri Z."/>
            <person name="Labutti K."/>
            <person name="Lipzen A."/>
            <person name="Lombard V."/>
            <person name="Magnuson J."/>
            <person name="Maillard F."/>
            <person name="Morin E."/>
            <person name="Murat C."/>
            <person name="Nolan M."/>
            <person name="Ohm R."/>
            <person name="Pangilinan J."/>
            <person name="Pereira M."/>
            <person name="Perotto S."/>
            <person name="Peter M."/>
            <person name="Riley R."/>
            <person name="Sitrit Y."/>
            <person name="Stielow B."/>
            <person name="Szollosi G."/>
            <person name="Zifcakova L."/>
            <person name="Stursova M."/>
            <person name="Spatafora J.W."/>
            <person name="Tedersoo L."/>
            <person name="Vaario L.-M."/>
            <person name="Yamada A."/>
            <person name="Yan M."/>
            <person name="Wang P."/>
            <person name="Xu J."/>
            <person name="Bruns T."/>
            <person name="Baldrian P."/>
            <person name="Vilgalys R."/>
            <person name="Henrissat B."/>
            <person name="Grigoriev I.V."/>
            <person name="Hibbett D."/>
            <person name="Nagy L.G."/>
            <person name="Martin F.M."/>
        </authorList>
    </citation>
    <scope>NUCLEOTIDE SEQUENCE</scope>
    <source>
        <strain evidence="1">P2</strain>
    </source>
</reference>
<gene>
    <name evidence="1" type="ORF">BDM02DRAFT_3091307</name>
</gene>
<reference evidence="1" key="2">
    <citation type="journal article" date="2020" name="Nat. Commun.">
        <title>Large-scale genome sequencing of mycorrhizal fungi provides insights into the early evolution of symbiotic traits.</title>
        <authorList>
            <person name="Miyauchi S."/>
            <person name="Kiss E."/>
            <person name="Kuo A."/>
            <person name="Drula E."/>
            <person name="Kohler A."/>
            <person name="Sanchez-Garcia M."/>
            <person name="Morin E."/>
            <person name="Andreopoulos B."/>
            <person name="Barry K.W."/>
            <person name="Bonito G."/>
            <person name="Buee M."/>
            <person name="Carver A."/>
            <person name="Chen C."/>
            <person name="Cichocki N."/>
            <person name="Clum A."/>
            <person name="Culley D."/>
            <person name="Crous P.W."/>
            <person name="Fauchery L."/>
            <person name="Girlanda M."/>
            <person name="Hayes R.D."/>
            <person name="Keri Z."/>
            <person name="LaButti K."/>
            <person name="Lipzen A."/>
            <person name="Lombard V."/>
            <person name="Magnuson J."/>
            <person name="Maillard F."/>
            <person name="Murat C."/>
            <person name="Nolan M."/>
            <person name="Ohm R.A."/>
            <person name="Pangilinan J."/>
            <person name="Pereira M.F."/>
            <person name="Perotto S."/>
            <person name="Peter M."/>
            <person name="Pfister S."/>
            <person name="Riley R."/>
            <person name="Sitrit Y."/>
            <person name="Stielow J.B."/>
            <person name="Szollosi G."/>
            <person name="Zifcakova L."/>
            <person name="Stursova M."/>
            <person name="Spatafora J.W."/>
            <person name="Tedersoo L."/>
            <person name="Vaario L.M."/>
            <person name="Yamada A."/>
            <person name="Yan M."/>
            <person name="Wang P."/>
            <person name="Xu J."/>
            <person name="Bruns T."/>
            <person name="Baldrian P."/>
            <person name="Vilgalys R."/>
            <person name="Dunand C."/>
            <person name="Henrissat B."/>
            <person name="Grigoriev I.V."/>
            <person name="Hibbett D."/>
            <person name="Nagy L.G."/>
            <person name="Martin F.M."/>
        </authorList>
    </citation>
    <scope>NUCLEOTIDE SEQUENCE</scope>
    <source>
        <strain evidence="1">P2</strain>
    </source>
</reference>
<protein>
    <submittedName>
        <fullName evidence="1">Actin-like ATPase domain-containing protein</fullName>
    </submittedName>
</protein>